<dbReference type="PATRIC" id="fig|1114960.4.peg.1505"/>
<feature type="binding site" evidence="16">
    <location>
        <position position="269"/>
    </location>
    <ligand>
        <name>substrate</name>
    </ligand>
</feature>
<comment type="function">
    <text evidence="1 14">Converts 2,5-diamino-6-(ribosylamino)-4(3h)-pyrimidinone 5'-phosphate into 5-amino-6-(ribosylamino)-2,4(1h,3h)-pyrimidinedione 5'-phosphate.</text>
</comment>
<feature type="binding site" evidence="16">
    <location>
        <begin position="271"/>
        <end position="277"/>
    </location>
    <ligand>
        <name>NADP(+)</name>
        <dbReference type="ChEBI" id="CHEBI:58349"/>
    </ligand>
</feature>
<dbReference type="GO" id="GO:0008835">
    <property type="term" value="F:diaminohydroxyphosphoribosylaminopyrimidine deaminase activity"/>
    <property type="evidence" value="ECO:0007669"/>
    <property type="project" value="UniProtKB-EC"/>
</dbReference>
<dbReference type="CDD" id="cd01284">
    <property type="entry name" value="Riboflavin_deaminase-reductase"/>
    <property type="match status" value="1"/>
</dbReference>
<keyword evidence="9 14" id="KW-0521">NADP</keyword>
<sequence length="366" mass="37883">MTAPEIAEALQFALDASEAVRGTTSPNPPVGAVILDADGAVAGVGATAPPGGPHAEVRALEAAGERARGGTAVVTLEPCNHTGRTGPCAQALIEAGIATVYYSVADPNPVAGGGADTLRAAGITVHPGLGAETVARGPLRAWLHRQHTGRPHVTWKYAASMDGRSAAADGTSKWISGPESRARVHDQRSRLDAIIVGTGTVLTDDPWLTARLPDGELAPHQPLRVVIGMREIPTSARVLDDAAPTLVLRTHDIGEVLDALGDRPDVLLEGGPRLAGAFLAAGCVDRIQAYLAPVVLGAGEAAVEDAGVGTISDALRFRRERVETVGSDILLTLVPDRDNRHSSRTGTTDTRPGPGQPNRTRSRIGS</sequence>
<evidence type="ECO:0000256" key="6">
    <source>
        <dbReference type="ARBA" id="ARBA00022619"/>
    </source>
</evidence>
<accession>H0JPD3</accession>
<keyword evidence="8 14" id="KW-0862">Zinc</keyword>
<dbReference type="PROSITE" id="PS51747">
    <property type="entry name" value="CYT_DCMP_DEAMINASES_2"/>
    <property type="match status" value="1"/>
</dbReference>
<comment type="pathway">
    <text evidence="2 14">Cofactor biosynthesis; riboflavin biosynthesis; 5-amino-6-(D-ribitylamino)uracil from GTP: step 2/4.</text>
</comment>
<dbReference type="InterPro" id="IPR016193">
    <property type="entry name" value="Cytidine_deaminase-like"/>
</dbReference>
<dbReference type="PIRSF" id="PIRSF006769">
    <property type="entry name" value="RibD"/>
    <property type="match status" value="1"/>
</dbReference>
<evidence type="ECO:0000313" key="20">
    <source>
        <dbReference type="EMBL" id="EHK84709.1"/>
    </source>
</evidence>
<evidence type="ECO:0000256" key="18">
    <source>
        <dbReference type="SAM" id="MobiDB-lite"/>
    </source>
</evidence>
<feature type="binding site" evidence="16">
    <location>
        <position position="208"/>
    </location>
    <ligand>
        <name>substrate</name>
    </ligand>
</feature>
<feature type="region of interest" description="Disordered" evidence="18">
    <location>
        <begin position="336"/>
        <end position="366"/>
    </location>
</feature>
<feature type="binding site" evidence="17">
    <location>
        <position position="54"/>
    </location>
    <ligand>
        <name>Zn(2+)</name>
        <dbReference type="ChEBI" id="CHEBI:29105"/>
        <note>catalytic</note>
    </ligand>
</feature>
<feature type="binding site" evidence="16">
    <location>
        <position position="211"/>
    </location>
    <ligand>
        <name>substrate</name>
    </ligand>
</feature>
<dbReference type="InterPro" id="IPR024072">
    <property type="entry name" value="DHFR-like_dom_sf"/>
</dbReference>
<feature type="binding site" evidence="17">
    <location>
        <position position="88"/>
    </location>
    <ligand>
        <name>Zn(2+)</name>
        <dbReference type="ChEBI" id="CHEBI:29105"/>
        <note>catalytic</note>
    </ligand>
</feature>
<dbReference type="InterPro" id="IPR004794">
    <property type="entry name" value="Eubact_RibD"/>
</dbReference>
<feature type="binding site" evidence="16">
    <location>
        <position position="158"/>
    </location>
    <ligand>
        <name>NADP(+)</name>
        <dbReference type="ChEBI" id="CHEBI:58349"/>
    </ligand>
</feature>
<feature type="compositionally biased region" description="Low complexity" evidence="18">
    <location>
        <begin position="344"/>
        <end position="353"/>
    </location>
</feature>
<dbReference type="EC" id="3.5.4.26" evidence="14"/>
<keyword evidence="7 14" id="KW-0479">Metal-binding</keyword>
<dbReference type="Pfam" id="PF00383">
    <property type="entry name" value="dCMP_cyt_deam_1"/>
    <property type="match status" value="1"/>
</dbReference>
<dbReference type="NCBIfam" id="TIGR00326">
    <property type="entry name" value="eubact_ribD"/>
    <property type="match status" value="1"/>
</dbReference>
<evidence type="ECO:0000256" key="14">
    <source>
        <dbReference type="PIRNR" id="PIRNR006769"/>
    </source>
</evidence>
<comment type="catalytic activity">
    <reaction evidence="13 14">
        <text>2,5-diamino-6-hydroxy-4-(5-phosphoribosylamino)-pyrimidine + H2O + H(+) = 5-amino-6-(5-phospho-D-ribosylamino)uracil + NH4(+)</text>
        <dbReference type="Rhea" id="RHEA:21868"/>
        <dbReference type="ChEBI" id="CHEBI:15377"/>
        <dbReference type="ChEBI" id="CHEBI:15378"/>
        <dbReference type="ChEBI" id="CHEBI:28938"/>
        <dbReference type="ChEBI" id="CHEBI:58453"/>
        <dbReference type="ChEBI" id="CHEBI:58614"/>
        <dbReference type="EC" id="3.5.4.26"/>
    </reaction>
</comment>
<evidence type="ECO:0000256" key="11">
    <source>
        <dbReference type="ARBA" id="ARBA00023268"/>
    </source>
</evidence>
<evidence type="ECO:0000256" key="15">
    <source>
        <dbReference type="PIRSR" id="PIRSR006769-1"/>
    </source>
</evidence>
<keyword evidence="14" id="KW-0378">Hydrolase</keyword>
<dbReference type="PANTHER" id="PTHR38011:SF7">
    <property type="entry name" value="2,5-DIAMINO-6-RIBOSYLAMINO-4(3H)-PYRIMIDINONE 5'-PHOSPHATE REDUCTASE"/>
    <property type="match status" value="1"/>
</dbReference>
<evidence type="ECO:0000256" key="17">
    <source>
        <dbReference type="PIRSR" id="PIRSR006769-3"/>
    </source>
</evidence>
<organism evidence="20 21">
    <name type="scientific">Rhodococcus pyridinivorans AK37</name>
    <dbReference type="NCBI Taxonomy" id="1114960"/>
    <lineage>
        <taxon>Bacteria</taxon>
        <taxon>Bacillati</taxon>
        <taxon>Actinomycetota</taxon>
        <taxon>Actinomycetes</taxon>
        <taxon>Mycobacteriales</taxon>
        <taxon>Nocardiaceae</taxon>
        <taxon>Rhodococcus</taxon>
    </lineage>
</organism>
<evidence type="ECO:0000256" key="3">
    <source>
        <dbReference type="ARBA" id="ARBA00004910"/>
    </source>
</evidence>
<evidence type="ECO:0000256" key="16">
    <source>
        <dbReference type="PIRSR" id="PIRSR006769-2"/>
    </source>
</evidence>
<comment type="similarity">
    <text evidence="5 14">In the C-terminal section; belongs to the HTP reductase family.</text>
</comment>
<comment type="catalytic activity">
    <reaction evidence="12 14">
        <text>5-amino-6-(5-phospho-D-ribitylamino)uracil + NADP(+) = 5-amino-6-(5-phospho-D-ribosylamino)uracil + NADPH + H(+)</text>
        <dbReference type="Rhea" id="RHEA:17845"/>
        <dbReference type="ChEBI" id="CHEBI:15378"/>
        <dbReference type="ChEBI" id="CHEBI:57783"/>
        <dbReference type="ChEBI" id="CHEBI:58349"/>
        <dbReference type="ChEBI" id="CHEBI:58421"/>
        <dbReference type="ChEBI" id="CHEBI:58453"/>
        <dbReference type="EC" id="1.1.1.193"/>
    </reaction>
</comment>
<comment type="cofactor">
    <cofactor evidence="14 17">
        <name>Zn(2+)</name>
        <dbReference type="ChEBI" id="CHEBI:29105"/>
    </cofactor>
    <text evidence="14 17">Binds 1 zinc ion.</text>
</comment>
<dbReference type="Gene3D" id="3.40.140.10">
    <property type="entry name" value="Cytidine Deaminase, domain 2"/>
    <property type="match status" value="1"/>
</dbReference>
<dbReference type="Gene3D" id="3.40.430.10">
    <property type="entry name" value="Dihydrofolate Reductase, subunit A"/>
    <property type="match status" value="2"/>
</dbReference>
<dbReference type="SUPFAM" id="SSF53927">
    <property type="entry name" value="Cytidine deaminase-like"/>
    <property type="match status" value="1"/>
</dbReference>
<dbReference type="InterPro" id="IPR050765">
    <property type="entry name" value="Riboflavin_Biosynth_HTPR"/>
</dbReference>
<evidence type="ECO:0000256" key="10">
    <source>
        <dbReference type="ARBA" id="ARBA00023002"/>
    </source>
</evidence>
<evidence type="ECO:0000256" key="13">
    <source>
        <dbReference type="ARBA" id="ARBA00049886"/>
    </source>
</evidence>
<feature type="binding site" evidence="16">
    <location>
        <position position="188"/>
    </location>
    <ligand>
        <name>substrate</name>
    </ligand>
</feature>
<evidence type="ECO:0000256" key="4">
    <source>
        <dbReference type="ARBA" id="ARBA00005259"/>
    </source>
</evidence>
<keyword evidence="6 14" id="KW-0686">Riboflavin biosynthesis</keyword>
<keyword evidence="11" id="KW-0511">Multifunctional enzyme</keyword>
<dbReference type="GO" id="GO:0008270">
    <property type="term" value="F:zinc ion binding"/>
    <property type="evidence" value="ECO:0007669"/>
    <property type="project" value="InterPro"/>
</dbReference>
<feature type="active site" description="Proton donor" evidence="15">
    <location>
        <position position="56"/>
    </location>
</feature>
<dbReference type="EC" id="1.1.1.193" evidence="14"/>
<evidence type="ECO:0000256" key="8">
    <source>
        <dbReference type="ARBA" id="ARBA00022833"/>
    </source>
</evidence>
<gene>
    <name evidence="20" type="ORF">AK37_07438</name>
</gene>
<dbReference type="EMBL" id="AHBW01000035">
    <property type="protein sequence ID" value="EHK84709.1"/>
    <property type="molecule type" value="Genomic_DNA"/>
</dbReference>
<proteinExistence type="inferred from homology"/>
<evidence type="ECO:0000259" key="19">
    <source>
        <dbReference type="PROSITE" id="PS51747"/>
    </source>
</evidence>
<dbReference type="Pfam" id="PF01872">
    <property type="entry name" value="RibD_C"/>
    <property type="match status" value="1"/>
</dbReference>
<dbReference type="SUPFAM" id="SSF53597">
    <property type="entry name" value="Dihydrofolate reductase-like"/>
    <property type="match status" value="1"/>
</dbReference>
<dbReference type="InterPro" id="IPR002125">
    <property type="entry name" value="CMP_dCMP_dom"/>
</dbReference>
<protein>
    <recommendedName>
        <fullName evidence="14">Riboflavin biosynthesis protein RibD</fullName>
    </recommendedName>
    <domain>
        <recommendedName>
            <fullName evidence="14">Diaminohydroxyphosphoribosylaminopyrimidine deaminase</fullName>
            <shortName evidence="14">DRAP deaminase</shortName>
            <ecNumber evidence="14">3.5.4.26</ecNumber>
        </recommendedName>
        <alternativeName>
            <fullName evidence="14">Riboflavin-specific deaminase</fullName>
        </alternativeName>
    </domain>
    <domain>
        <recommendedName>
            <fullName evidence="14">5-amino-6-(5-phosphoribosylamino)uracil reductase</fullName>
            <ecNumber evidence="14">1.1.1.193</ecNumber>
        </recommendedName>
        <alternativeName>
            <fullName evidence="14">HTP reductase</fullName>
        </alternativeName>
    </domain>
</protein>
<keyword evidence="10 14" id="KW-0560">Oxidoreductase</keyword>
<feature type="binding site" evidence="16">
    <location>
        <position position="172"/>
    </location>
    <ligand>
        <name>substrate</name>
    </ligand>
</feature>
<evidence type="ECO:0000256" key="2">
    <source>
        <dbReference type="ARBA" id="ARBA00004882"/>
    </source>
</evidence>
<comment type="similarity">
    <text evidence="4 14">In the N-terminal section; belongs to the cytidine and deoxycytidylate deaminase family.</text>
</comment>
<feature type="compositionally biased region" description="Polar residues" evidence="18">
    <location>
        <begin position="357"/>
        <end position="366"/>
    </location>
</feature>
<feature type="binding site" evidence="16">
    <location>
        <position position="200"/>
    </location>
    <ligand>
        <name>NADP(+)</name>
        <dbReference type="ChEBI" id="CHEBI:58349"/>
    </ligand>
</feature>
<feature type="domain" description="CMP/dCMP-type deaminase" evidence="19">
    <location>
        <begin position="4"/>
        <end position="126"/>
    </location>
</feature>
<dbReference type="Proteomes" id="UP000005064">
    <property type="component" value="Unassembled WGS sequence"/>
</dbReference>
<evidence type="ECO:0000256" key="1">
    <source>
        <dbReference type="ARBA" id="ARBA00002151"/>
    </source>
</evidence>
<feature type="binding site" evidence="16">
    <location>
        <position position="174"/>
    </location>
    <ligand>
        <name>NADP(+)</name>
        <dbReference type="ChEBI" id="CHEBI:58349"/>
    </ligand>
</feature>
<dbReference type="UniPathway" id="UPA00275">
    <property type="reaction ID" value="UER00401"/>
</dbReference>
<comment type="pathway">
    <text evidence="3 14">Cofactor biosynthesis; riboflavin biosynthesis; 5-amino-6-(D-ribitylamino)uracil from GTP: step 3/4.</text>
</comment>
<dbReference type="AlphaFoldDB" id="H0JPD3"/>
<dbReference type="GO" id="GO:0009231">
    <property type="term" value="P:riboflavin biosynthetic process"/>
    <property type="evidence" value="ECO:0007669"/>
    <property type="project" value="UniProtKB-UniPathway"/>
</dbReference>
<feature type="binding site" evidence="17">
    <location>
        <position position="79"/>
    </location>
    <ligand>
        <name>Zn(2+)</name>
        <dbReference type="ChEBI" id="CHEBI:29105"/>
        <note>catalytic</note>
    </ligand>
</feature>
<feature type="binding site" evidence="16">
    <location>
        <position position="204"/>
    </location>
    <ligand>
        <name>NADP(+)</name>
        <dbReference type="ChEBI" id="CHEBI:58349"/>
    </ligand>
</feature>
<dbReference type="PROSITE" id="PS00903">
    <property type="entry name" value="CYT_DCMP_DEAMINASES_1"/>
    <property type="match status" value="1"/>
</dbReference>
<dbReference type="GO" id="GO:0008703">
    <property type="term" value="F:5-amino-6-(5-phosphoribosylamino)uracil reductase activity"/>
    <property type="evidence" value="ECO:0007669"/>
    <property type="project" value="UniProtKB-EC"/>
</dbReference>
<evidence type="ECO:0000313" key="21">
    <source>
        <dbReference type="Proteomes" id="UP000005064"/>
    </source>
</evidence>
<name>H0JPD3_9NOCA</name>
<evidence type="ECO:0000256" key="5">
    <source>
        <dbReference type="ARBA" id="ARBA00007417"/>
    </source>
</evidence>
<comment type="caution">
    <text evidence="20">The sequence shown here is derived from an EMBL/GenBank/DDBJ whole genome shotgun (WGS) entry which is preliminary data.</text>
</comment>
<dbReference type="InterPro" id="IPR016192">
    <property type="entry name" value="APOBEC/CMP_deaminase_Zn-bd"/>
</dbReference>
<evidence type="ECO:0000256" key="9">
    <source>
        <dbReference type="ARBA" id="ARBA00022857"/>
    </source>
</evidence>
<reference evidence="20 21" key="1">
    <citation type="submission" date="2011-12" db="EMBL/GenBank/DDBJ databases">
        <authorList>
            <person name="Kriszt B."/>
            <person name="Tancsics A."/>
            <person name="Cserhati M."/>
            <person name="Toth A."/>
            <person name="Nagy I."/>
            <person name="Horvath B."/>
            <person name="Tamura T."/>
            <person name="Kukolya J."/>
            <person name="Szoboszlay S."/>
        </authorList>
    </citation>
    <scope>NUCLEOTIDE SEQUENCE [LARGE SCALE GENOMIC DNA]</scope>
    <source>
        <strain evidence="20 21">AK37</strain>
    </source>
</reference>
<evidence type="ECO:0000256" key="12">
    <source>
        <dbReference type="ARBA" id="ARBA00049861"/>
    </source>
</evidence>
<dbReference type="RefSeq" id="WP_006551467.1">
    <property type="nucleotide sequence ID" value="NZ_AHBW01000035.1"/>
</dbReference>
<dbReference type="PANTHER" id="PTHR38011">
    <property type="entry name" value="DIHYDROFOLATE REDUCTASE FAMILY PROTEIN (AFU_ORTHOLOGUE AFUA_8G06820)"/>
    <property type="match status" value="1"/>
</dbReference>
<evidence type="ECO:0000256" key="7">
    <source>
        <dbReference type="ARBA" id="ARBA00022723"/>
    </source>
</evidence>
<dbReference type="InterPro" id="IPR002734">
    <property type="entry name" value="RibDG_C"/>
</dbReference>